<sequence length="319" mass="34363">MKQVSFKQLGLPEEVLFVEDVPKPEPAAGEALIRITARNINPSDIMFIRGMYGITPELPSSAGFEAVGRVEVSGGKIPVGTKVIFAATGTWREYIALSEQAIIPVPEELSDEVACQAFVNPMTAYGMIESLQMREGQTLLITAGASAFGKFAIQLAAAKGIEVLCTVRREEQKEALLALGAKKVYNTETEKLPKALLADYPKGIDVVFDAVGGTLGARALSCLRYGGTMLVFGLLSLENIPLNSGLLIFKNLTVKGFWLSSWIQALSTAEREKAFTAVIGQLMQGTLRSDVAARYTLDEIQEALKAYEAGGRTGKILLV</sequence>
<dbReference type="PANTHER" id="PTHR48106">
    <property type="entry name" value="QUINONE OXIDOREDUCTASE PIG3-RELATED"/>
    <property type="match status" value="1"/>
</dbReference>
<evidence type="ECO:0000313" key="5">
    <source>
        <dbReference type="Proteomes" id="UP000005551"/>
    </source>
</evidence>
<dbReference type="Gene3D" id="3.40.50.720">
    <property type="entry name" value="NAD(P)-binding Rossmann-like Domain"/>
    <property type="match status" value="1"/>
</dbReference>
<organism evidence="4 5">
    <name type="scientific">Nitritalea halalkaliphila LW7</name>
    <dbReference type="NCBI Taxonomy" id="1189621"/>
    <lineage>
        <taxon>Bacteria</taxon>
        <taxon>Pseudomonadati</taxon>
        <taxon>Bacteroidota</taxon>
        <taxon>Cytophagia</taxon>
        <taxon>Cytophagales</taxon>
        <taxon>Cyclobacteriaceae</taxon>
        <taxon>Nitritalea</taxon>
    </lineage>
</organism>
<dbReference type="PANTHER" id="PTHR48106:SF2">
    <property type="entry name" value="ZN2+-BINDING DEHYDROGENASE"/>
    <property type="match status" value="1"/>
</dbReference>
<protein>
    <submittedName>
        <fullName evidence="4">Alcohol dehydrogenase zinc-binding domain-containing protein</fullName>
    </submittedName>
</protein>
<name>I5CAP3_9BACT</name>
<dbReference type="EMBL" id="AJYA01000001">
    <property type="protein sequence ID" value="EIM78895.1"/>
    <property type="molecule type" value="Genomic_DNA"/>
</dbReference>
<reference evidence="4 5" key="1">
    <citation type="submission" date="2012-05" db="EMBL/GenBank/DDBJ databases">
        <title>Genome sequence of Nitritalea halalkaliphila LW7.</title>
        <authorList>
            <person name="Jangir P.K."/>
            <person name="Singh A."/>
            <person name="Shivaji S."/>
            <person name="Sharma R."/>
        </authorList>
    </citation>
    <scope>NUCLEOTIDE SEQUENCE [LARGE SCALE GENOMIC DNA]</scope>
    <source>
        <strain evidence="4 5">LW7</strain>
    </source>
</reference>
<feature type="domain" description="Enoyl reductase (ER)" evidence="3">
    <location>
        <begin position="10"/>
        <end position="318"/>
    </location>
</feature>
<dbReference type="STRING" id="1189621.A3SI_00485"/>
<dbReference type="CDD" id="cd05282">
    <property type="entry name" value="ETR_like"/>
    <property type="match status" value="1"/>
</dbReference>
<comment type="caution">
    <text evidence="4">The sequence shown here is derived from an EMBL/GenBank/DDBJ whole genome shotgun (WGS) entry which is preliminary data.</text>
</comment>
<gene>
    <name evidence="4" type="ORF">A3SI_00485</name>
</gene>
<dbReference type="InterPro" id="IPR013149">
    <property type="entry name" value="ADH-like_C"/>
</dbReference>
<dbReference type="AlphaFoldDB" id="I5CAP3"/>
<accession>I5CAP3</accession>
<dbReference type="SUPFAM" id="SSF51735">
    <property type="entry name" value="NAD(P)-binding Rossmann-fold domains"/>
    <property type="match status" value="1"/>
</dbReference>
<dbReference type="InterPro" id="IPR011032">
    <property type="entry name" value="GroES-like_sf"/>
</dbReference>
<keyword evidence="5" id="KW-1185">Reference proteome</keyword>
<keyword evidence="2" id="KW-0560">Oxidoreductase</keyword>
<evidence type="ECO:0000259" key="3">
    <source>
        <dbReference type="SMART" id="SM00829"/>
    </source>
</evidence>
<evidence type="ECO:0000256" key="2">
    <source>
        <dbReference type="ARBA" id="ARBA00023002"/>
    </source>
</evidence>
<dbReference type="OrthoDB" id="9787435at2"/>
<proteinExistence type="predicted"/>
<dbReference type="GO" id="GO:0070402">
    <property type="term" value="F:NADPH binding"/>
    <property type="evidence" value="ECO:0007669"/>
    <property type="project" value="TreeGrafter"/>
</dbReference>
<evidence type="ECO:0000256" key="1">
    <source>
        <dbReference type="ARBA" id="ARBA00022857"/>
    </source>
</evidence>
<dbReference type="InterPro" id="IPR013154">
    <property type="entry name" value="ADH-like_N"/>
</dbReference>
<dbReference type="SUPFAM" id="SSF50129">
    <property type="entry name" value="GroES-like"/>
    <property type="match status" value="1"/>
</dbReference>
<dbReference type="InterPro" id="IPR020843">
    <property type="entry name" value="ER"/>
</dbReference>
<keyword evidence="1" id="KW-0521">NADP</keyword>
<dbReference type="Gene3D" id="3.90.180.10">
    <property type="entry name" value="Medium-chain alcohol dehydrogenases, catalytic domain"/>
    <property type="match status" value="1"/>
</dbReference>
<dbReference type="GO" id="GO:0016651">
    <property type="term" value="F:oxidoreductase activity, acting on NAD(P)H"/>
    <property type="evidence" value="ECO:0007669"/>
    <property type="project" value="TreeGrafter"/>
</dbReference>
<dbReference type="Pfam" id="PF00107">
    <property type="entry name" value="ADH_zinc_N"/>
    <property type="match status" value="1"/>
</dbReference>
<dbReference type="Pfam" id="PF08240">
    <property type="entry name" value="ADH_N"/>
    <property type="match status" value="1"/>
</dbReference>
<evidence type="ECO:0000313" key="4">
    <source>
        <dbReference type="EMBL" id="EIM78895.1"/>
    </source>
</evidence>
<dbReference type="SMART" id="SM00829">
    <property type="entry name" value="PKS_ER"/>
    <property type="match status" value="1"/>
</dbReference>
<dbReference type="Proteomes" id="UP000005551">
    <property type="component" value="Unassembled WGS sequence"/>
</dbReference>
<dbReference type="RefSeq" id="WP_009053113.1">
    <property type="nucleotide sequence ID" value="NZ_AJYA01000001.1"/>
</dbReference>
<dbReference type="InterPro" id="IPR036291">
    <property type="entry name" value="NAD(P)-bd_dom_sf"/>
</dbReference>